<name>A0A167BFP2_METRR</name>
<feature type="compositionally biased region" description="Polar residues" evidence="6">
    <location>
        <begin position="779"/>
        <end position="795"/>
    </location>
</feature>
<keyword evidence="4" id="KW-0833">Ubl conjugation pathway</keyword>
<keyword evidence="9" id="KW-1185">Reference proteome</keyword>
<keyword evidence="3 8" id="KW-0645">Protease</keyword>
<feature type="compositionally biased region" description="Basic and acidic residues" evidence="6">
    <location>
        <begin position="246"/>
        <end position="264"/>
    </location>
</feature>
<dbReference type="InterPro" id="IPR003653">
    <property type="entry name" value="Peptidase_C48_C"/>
</dbReference>
<reference evidence="8 9" key="1">
    <citation type="journal article" date="2016" name="Genome Biol. Evol.">
        <title>Divergent and convergent evolution of fungal pathogenicity.</title>
        <authorList>
            <person name="Shang Y."/>
            <person name="Xiao G."/>
            <person name="Zheng P."/>
            <person name="Cen K."/>
            <person name="Zhan S."/>
            <person name="Wang C."/>
        </authorList>
    </citation>
    <scope>NUCLEOTIDE SEQUENCE [LARGE SCALE GENOMIC DNA]</scope>
    <source>
        <strain evidence="8 9">RCEF 4871</strain>
    </source>
</reference>
<dbReference type="Pfam" id="PF02902">
    <property type="entry name" value="Peptidase_C48"/>
    <property type="match status" value="1"/>
</dbReference>
<dbReference type="GO" id="GO:0005737">
    <property type="term" value="C:cytoplasm"/>
    <property type="evidence" value="ECO:0007669"/>
    <property type="project" value="TreeGrafter"/>
</dbReference>
<feature type="compositionally biased region" description="Polar residues" evidence="6">
    <location>
        <begin position="840"/>
        <end position="860"/>
    </location>
</feature>
<dbReference type="PROSITE" id="PS50600">
    <property type="entry name" value="ULP_PROTEASE"/>
    <property type="match status" value="1"/>
</dbReference>
<dbReference type="GO" id="GO:0005634">
    <property type="term" value="C:nucleus"/>
    <property type="evidence" value="ECO:0007669"/>
    <property type="project" value="TreeGrafter"/>
</dbReference>
<evidence type="ECO:0000256" key="3">
    <source>
        <dbReference type="ARBA" id="ARBA00022670"/>
    </source>
</evidence>
<comment type="caution">
    <text evidence="8">The sequence shown here is derived from an EMBL/GenBank/DDBJ whole genome shotgun (WGS) entry which is preliminary data.</text>
</comment>
<evidence type="ECO:0000256" key="1">
    <source>
        <dbReference type="ARBA" id="ARBA00005234"/>
    </source>
</evidence>
<feature type="compositionally biased region" description="Basic and acidic residues" evidence="6">
    <location>
        <begin position="768"/>
        <end position="777"/>
    </location>
</feature>
<feature type="compositionally biased region" description="Polar residues" evidence="6">
    <location>
        <begin position="680"/>
        <end position="694"/>
    </location>
</feature>
<feature type="compositionally biased region" description="Polar residues" evidence="6">
    <location>
        <begin position="267"/>
        <end position="279"/>
    </location>
</feature>
<dbReference type="InterPro" id="IPR057501">
    <property type="entry name" value="DeUb_enz_PH"/>
</dbReference>
<evidence type="ECO:0000256" key="6">
    <source>
        <dbReference type="SAM" id="MobiDB-lite"/>
    </source>
</evidence>
<dbReference type="OMA" id="IICNTPN"/>
<evidence type="ECO:0000313" key="9">
    <source>
        <dbReference type="Proteomes" id="UP000243498"/>
    </source>
</evidence>
<evidence type="ECO:0000256" key="5">
    <source>
        <dbReference type="ARBA" id="ARBA00022801"/>
    </source>
</evidence>
<dbReference type="InterPro" id="IPR051947">
    <property type="entry name" value="Sentrin-specific_protease"/>
</dbReference>
<keyword evidence="5" id="KW-0378">Hydrolase</keyword>
<dbReference type="SUPFAM" id="SSF54001">
    <property type="entry name" value="Cysteine proteinases"/>
    <property type="match status" value="1"/>
</dbReference>
<dbReference type="EMBL" id="AZHC01000020">
    <property type="protein sequence ID" value="OAA39992.1"/>
    <property type="molecule type" value="Genomic_DNA"/>
</dbReference>
<dbReference type="Proteomes" id="UP000243498">
    <property type="component" value="Unassembled WGS sequence"/>
</dbReference>
<protein>
    <submittedName>
        <fullName evidence="8">Ulp1 protease family protein</fullName>
    </submittedName>
</protein>
<feature type="region of interest" description="Disordered" evidence="6">
    <location>
        <begin position="660"/>
        <end position="877"/>
    </location>
</feature>
<evidence type="ECO:0000313" key="8">
    <source>
        <dbReference type="EMBL" id="OAA39992.1"/>
    </source>
</evidence>
<feature type="compositionally biased region" description="Basic and acidic residues" evidence="6">
    <location>
        <begin position="717"/>
        <end position="734"/>
    </location>
</feature>
<keyword evidence="2" id="KW-0597">Phosphoprotein</keyword>
<dbReference type="Pfam" id="PF25424">
    <property type="entry name" value="PH_35"/>
    <property type="match status" value="1"/>
</dbReference>
<dbReference type="PANTHER" id="PTHR46896:SF3">
    <property type="entry name" value="FI06413P-RELATED"/>
    <property type="match status" value="1"/>
</dbReference>
<dbReference type="Gene3D" id="3.40.395.10">
    <property type="entry name" value="Adenoviral Proteinase, Chain A"/>
    <property type="match status" value="1"/>
</dbReference>
<dbReference type="GO" id="GO:0070139">
    <property type="term" value="F:SUMO-specific endopeptidase activity"/>
    <property type="evidence" value="ECO:0007669"/>
    <property type="project" value="TreeGrafter"/>
</dbReference>
<dbReference type="STRING" id="1081105.A0A167BFP2"/>
<gene>
    <name evidence="8" type="ORF">NOR_05986</name>
</gene>
<sequence>MPEPSKRSRPLNHEDPSGPHIKRAKFTRRESIESEDELSRGPVATPKKITNFSALRSPNPLFSRGDIQPTQFTGPVGTHLMTASTNRASIPDISVRRAASGKHVYFGDDCRGQLVLHQDGNSAFLVPRFPTDENPPLQWMRFSLDSINRLEHSASKNHYVRILRPRGNQFESNLWMEFTDHRDIFRLVREAKHTDAVFCDPENLQRRWKRAWDMATVYAAGNSKLITNSNALSSIKSPQRATESTRLIETRKEPVRGPRQEKIVSRLRNSTNGEQSRAGNASKDDDLTMSLAPTTRRTRRTSPVYVAREPSLDHQWTAQNPDWRKRWHTSLVFPHAGKNRATVDDDDIPRLDEGEFLNDNLISFYVRYLQFKLESDRPDLLNKAYIFNTFFFEKLRSIRGKVNYEGVKAWTAKFDLLSYDYIVVPVNENAHWYLAIICNTPNAITGMPDDEKSLSREDTASPGITMIARDMSDASLHGDDAIELHTKESSGSEPSTSLKTLQGLSPCRKTAAAKSVVAAPHVDPRLPKIVTLDSLGSSHPATCRVLKEYLMEEAKDKKGVDLAMIPTGMTAKKIPEQDNFCDCGVFILGYMKEFLKDPQETVRKLLQKEPVNWDIRPSLLREQVRDLLFQLQEEQQERLEKEKAEKQMLSAKKKMKKAAAARAAGQLASSPTTVREKLSRQQAGTVSSSATIPGTLTPVRSCEADHDATTSSPTKRLSVDDSQVKLVNDPRDKSSACNTQPDDELYSAPSLPTHEPVANGAPGKTSPKAKEQADRQIAKPSQKTLDTYLTRTLPRSSGIEVERKVTTPKRRKGASLESANADDVVFISPSPKKATRQESKQLGSSPTFVQLLRSSESPSPKESMAGYDGIERSVDLT</sequence>
<dbReference type="GO" id="GO:0006508">
    <property type="term" value="P:proteolysis"/>
    <property type="evidence" value="ECO:0007669"/>
    <property type="project" value="UniProtKB-KW"/>
</dbReference>
<feature type="compositionally biased region" description="Polar residues" evidence="6">
    <location>
        <begin position="236"/>
        <end position="245"/>
    </location>
</feature>
<dbReference type="OrthoDB" id="442460at2759"/>
<comment type="similarity">
    <text evidence="1">Belongs to the peptidase C48 family.</text>
</comment>
<dbReference type="GO" id="GO:0016926">
    <property type="term" value="P:protein desumoylation"/>
    <property type="evidence" value="ECO:0007669"/>
    <property type="project" value="TreeGrafter"/>
</dbReference>
<organism evidence="8 9">
    <name type="scientific">Metarhizium rileyi (strain RCEF 4871)</name>
    <name type="common">Nomuraea rileyi</name>
    <dbReference type="NCBI Taxonomy" id="1649241"/>
    <lineage>
        <taxon>Eukaryota</taxon>
        <taxon>Fungi</taxon>
        <taxon>Dikarya</taxon>
        <taxon>Ascomycota</taxon>
        <taxon>Pezizomycotina</taxon>
        <taxon>Sordariomycetes</taxon>
        <taxon>Hypocreomycetidae</taxon>
        <taxon>Hypocreales</taxon>
        <taxon>Clavicipitaceae</taxon>
        <taxon>Metarhizium</taxon>
    </lineage>
</organism>
<feature type="compositionally biased region" description="Basic and acidic residues" evidence="6">
    <location>
        <begin position="1"/>
        <end position="17"/>
    </location>
</feature>
<feature type="region of interest" description="Disordered" evidence="6">
    <location>
        <begin position="1"/>
        <end position="45"/>
    </location>
</feature>
<dbReference type="InterPro" id="IPR038765">
    <property type="entry name" value="Papain-like_cys_pep_sf"/>
</dbReference>
<evidence type="ECO:0000256" key="2">
    <source>
        <dbReference type="ARBA" id="ARBA00022553"/>
    </source>
</evidence>
<feature type="region of interest" description="Disordered" evidence="6">
    <location>
        <begin position="236"/>
        <end position="304"/>
    </location>
</feature>
<evidence type="ECO:0000256" key="4">
    <source>
        <dbReference type="ARBA" id="ARBA00022786"/>
    </source>
</evidence>
<proteinExistence type="inferred from homology"/>
<dbReference type="PANTHER" id="PTHR46896">
    <property type="entry name" value="SENTRIN-SPECIFIC PROTEASE"/>
    <property type="match status" value="1"/>
</dbReference>
<feature type="domain" description="Ubiquitin-like protease family profile" evidence="7">
    <location>
        <begin position="341"/>
        <end position="594"/>
    </location>
</feature>
<accession>A0A167BFP2</accession>
<dbReference type="AlphaFoldDB" id="A0A167BFP2"/>
<evidence type="ECO:0000259" key="7">
    <source>
        <dbReference type="PROSITE" id="PS50600"/>
    </source>
</evidence>